<accession>E0S3X9</accession>
<keyword evidence="1" id="KW-0614">Plasmid</keyword>
<organism evidence="1 2">
    <name type="scientific">Butyrivibrio proteoclasticus (strain ATCC 51982 / DSM 14932 / B316)</name>
    <name type="common">Clostridium proteoclasticum</name>
    <dbReference type="NCBI Taxonomy" id="515622"/>
    <lineage>
        <taxon>Bacteria</taxon>
        <taxon>Bacillati</taxon>
        <taxon>Bacillota</taxon>
        <taxon>Clostridia</taxon>
        <taxon>Lachnospirales</taxon>
        <taxon>Lachnospiraceae</taxon>
        <taxon>Butyrivibrio</taxon>
    </lineage>
</organism>
<dbReference type="Proteomes" id="UP000001299">
    <property type="component" value="Plasmid pCY360"/>
</dbReference>
<reference evidence="1 2" key="1">
    <citation type="journal article" date="2010" name="PLoS ONE">
        <title>The glycobiome of the rumen bacterium Butyrivibrio proteoclasticus B316(T) highlights adaptation to a polysaccharide-rich environment.</title>
        <authorList>
            <person name="Kelly W.J."/>
            <person name="Leahy S.C."/>
            <person name="Altermann E."/>
            <person name="Yeoman C.J."/>
            <person name="Dunne J.C."/>
            <person name="Kong Z."/>
            <person name="Pacheco D.M."/>
            <person name="Li D."/>
            <person name="Noel S.J."/>
            <person name="Moon C.D."/>
            <person name="Cookson A.L."/>
            <person name="Attwood G.T."/>
        </authorList>
    </citation>
    <scope>NUCLEOTIDE SEQUENCE [LARGE SCALE GENOMIC DNA]</scope>
    <source>
        <strain evidence="2">ATCC 51982 / DSM 14932 / B316</strain>
        <plasmid evidence="2">Plasmid pCY360</plasmid>
    </source>
</reference>
<dbReference type="KEGG" id="bpb:bpr_II173"/>
<name>E0S3X9_BUTPB</name>
<protein>
    <submittedName>
        <fullName evidence="1">Uncharacterized protein</fullName>
    </submittedName>
</protein>
<dbReference type="AlphaFoldDB" id="E0S3X9"/>
<dbReference type="EMBL" id="CP001812">
    <property type="protein sequence ID" value="ADL36111.1"/>
    <property type="molecule type" value="Genomic_DNA"/>
</dbReference>
<proteinExistence type="predicted"/>
<sequence length="126" mass="15213">MQEYNKKEEQKRTRDLVSKAYTKVKAMMPEMYKNELPEKEICRILSEISDVENYLLRHCRASWRLGALFKRIQENTPEELKDIKYLKDILFLMKLQVMAIEEDELIVCEYKFFAENELPTRINTQN</sequence>
<dbReference type="HOGENOM" id="CLU_1977454_0_0_9"/>
<gene>
    <name evidence="1" type="ordered locus">bpr_II173</name>
</gene>
<evidence type="ECO:0000313" key="2">
    <source>
        <dbReference type="Proteomes" id="UP000001299"/>
    </source>
</evidence>
<evidence type="ECO:0000313" key="1">
    <source>
        <dbReference type="EMBL" id="ADL36111.1"/>
    </source>
</evidence>
<dbReference type="RefSeq" id="WP_013282760.1">
    <property type="nucleotide sequence ID" value="NC_014389.1"/>
</dbReference>
<geneLocation type="plasmid" evidence="1 2">
    <name>pCY360</name>
</geneLocation>
<keyword evidence="2" id="KW-1185">Reference proteome</keyword>